<gene>
    <name evidence="2" type="ORF">BCF58_0647</name>
</gene>
<protein>
    <submittedName>
        <fullName evidence="2">Acetyltransferase (GNAT) family protein</fullName>
    </submittedName>
</protein>
<dbReference type="InterPro" id="IPR016181">
    <property type="entry name" value="Acyl_CoA_acyltransferase"/>
</dbReference>
<dbReference type="RefSeq" id="WP_228434718.1">
    <property type="nucleotide sequence ID" value="NZ_RBXB01000001.1"/>
</dbReference>
<keyword evidence="3" id="KW-1185">Reference proteome</keyword>
<dbReference type="Gene3D" id="3.40.630.30">
    <property type="match status" value="1"/>
</dbReference>
<dbReference type="GO" id="GO:0016747">
    <property type="term" value="F:acyltransferase activity, transferring groups other than amino-acyl groups"/>
    <property type="evidence" value="ECO:0007669"/>
    <property type="project" value="InterPro"/>
</dbReference>
<dbReference type="SUPFAM" id="SSF55729">
    <property type="entry name" value="Acyl-CoA N-acyltransferases (Nat)"/>
    <property type="match status" value="1"/>
</dbReference>
<dbReference type="PANTHER" id="PTHR43617">
    <property type="entry name" value="L-AMINO ACID N-ACETYLTRANSFERASE"/>
    <property type="match status" value="1"/>
</dbReference>
<feature type="domain" description="N-acetyltransferase" evidence="1">
    <location>
        <begin position="33"/>
        <end position="177"/>
    </location>
</feature>
<name>A0A495SN04_9FLAO</name>
<dbReference type="PROSITE" id="PS51186">
    <property type="entry name" value="GNAT"/>
    <property type="match status" value="1"/>
</dbReference>
<dbReference type="InterPro" id="IPR000182">
    <property type="entry name" value="GNAT_dom"/>
</dbReference>
<dbReference type="InterPro" id="IPR050276">
    <property type="entry name" value="MshD_Acetyltransferase"/>
</dbReference>
<evidence type="ECO:0000259" key="1">
    <source>
        <dbReference type="PROSITE" id="PS51186"/>
    </source>
</evidence>
<proteinExistence type="predicted"/>
<evidence type="ECO:0000313" key="2">
    <source>
        <dbReference type="EMBL" id="RKT01427.1"/>
    </source>
</evidence>
<dbReference type="CDD" id="cd04301">
    <property type="entry name" value="NAT_SF"/>
    <property type="match status" value="1"/>
</dbReference>
<dbReference type="AlphaFoldDB" id="A0A495SN04"/>
<reference evidence="2 3" key="1">
    <citation type="submission" date="2018-10" db="EMBL/GenBank/DDBJ databases">
        <title>Genomic Encyclopedia of Archaeal and Bacterial Type Strains, Phase II (KMG-II): from individual species to whole genera.</title>
        <authorList>
            <person name="Goeker M."/>
        </authorList>
    </citation>
    <scope>NUCLEOTIDE SEQUENCE [LARGE SCALE GENOMIC DNA]</scope>
    <source>
        <strain evidence="2 3">DSM 14219</strain>
    </source>
</reference>
<keyword evidence="2" id="KW-0808">Transferase</keyword>
<organism evidence="2 3">
    <name type="scientific">Chryseobacterium defluvii</name>
    <dbReference type="NCBI Taxonomy" id="160396"/>
    <lineage>
        <taxon>Bacteria</taxon>
        <taxon>Pseudomonadati</taxon>
        <taxon>Bacteroidota</taxon>
        <taxon>Flavobacteriia</taxon>
        <taxon>Flavobacteriales</taxon>
        <taxon>Weeksellaceae</taxon>
        <taxon>Chryseobacterium group</taxon>
        <taxon>Chryseobacterium</taxon>
    </lineage>
</organism>
<dbReference type="Proteomes" id="UP000272428">
    <property type="component" value="Unassembled WGS sequence"/>
</dbReference>
<dbReference type="EMBL" id="RBXB01000001">
    <property type="protein sequence ID" value="RKT01427.1"/>
    <property type="molecule type" value="Genomic_DNA"/>
</dbReference>
<sequence>MEIRKLEKLLYNPTLNWGLNGYETDKIFVISAIEIGNSFEFNIREKNQHYRKVWETNSNDIDELNAIIAQGHSFGAFENDELIGWVICDFRAWNNSLFIENMLISEKYRGQDIGRLLIKSVNREARALQCRIVELETQNTNYPAIKFYQKAGFLFTGIHTKLYNDSSETALYMSFEV</sequence>
<comment type="caution">
    <text evidence="2">The sequence shown here is derived from an EMBL/GenBank/DDBJ whole genome shotgun (WGS) entry which is preliminary data.</text>
</comment>
<dbReference type="Pfam" id="PF00583">
    <property type="entry name" value="Acetyltransf_1"/>
    <property type="match status" value="1"/>
</dbReference>
<accession>A0A495SN04</accession>
<evidence type="ECO:0000313" key="3">
    <source>
        <dbReference type="Proteomes" id="UP000272428"/>
    </source>
</evidence>